<dbReference type="EMBL" id="CAADFS010000003">
    <property type="protein sequence ID" value="VFK38056.1"/>
    <property type="molecule type" value="Genomic_DNA"/>
</dbReference>
<name>A0A450Y941_9GAMM</name>
<proteinExistence type="predicted"/>
<dbReference type="EMBL" id="CAADFT010000003">
    <property type="protein sequence ID" value="VFK38984.1"/>
    <property type="molecule type" value="Genomic_DNA"/>
</dbReference>
<evidence type="ECO:0000313" key="3">
    <source>
        <dbReference type="EMBL" id="VFK54613.1"/>
    </source>
</evidence>
<accession>A0A450Y941</accession>
<dbReference type="AlphaFoldDB" id="A0A450Y941"/>
<gene>
    <name evidence="1" type="ORF">BECKTC1821D_GA0114238_100337</name>
    <name evidence="2" type="ORF">BECKTC1821E_GA0114239_100368</name>
    <name evidence="3" type="ORF">BECKTC1821F_GA0114240_100566</name>
</gene>
<evidence type="ECO:0000313" key="2">
    <source>
        <dbReference type="EMBL" id="VFK38984.1"/>
    </source>
</evidence>
<sequence>MIEILTNGSGFTKVGLCFTNTQSCIARSEAKSRQVASEIITNLIDGEKAQ</sequence>
<organism evidence="1">
    <name type="scientific">Candidatus Kentrum sp. TC</name>
    <dbReference type="NCBI Taxonomy" id="2126339"/>
    <lineage>
        <taxon>Bacteria</taxon>
        <taxon>Pseudomonadati</taxon>
        <taxon>Pseudomonadota</taxon>
        <taxon>Gammaproteobacteria</taxon>
        <taxon>Candidatus Kentrum</taxon>
    </lineage>
</organism>
<evidence type="ECO:0000313" key="1">
    <source>
        <dbReference type="EMBL" id="VFK38056.1"/>
    </source>
</evidence>
<protein>
    <submittedName>
        <fullName evidence="1">Uncharacterized protein</fullName>
    </submittedName>
</protein>
<reference evidence="1" key="1">
    <citation type="submission" date="2019-02" db="EMBL/GenBank/DDBJ databases">
        <authorList>
            <person name="Gruber-Vodicka R. H."/>
            <person name="Seah K. B. B."/>
        </authorList>
    </citation>
    <scope>NUCLEOTIDE SEQUENCE</scope>
    <source>
        <strain evidence="1">BECK_BZ123</strain>
        <strain evidence="2">BECK_BZ125</strain>
        <strain evidence="3">BECK_BZ126</strain>
    </source>
</reference>
<dbReference type="EMBL" id="CAADFW010000005">
    <property type="protein sequence ID" value="VFK54613.1"/>
    <property type="molecule type" value="Genomic_DNA"/>
</dbReference>